<dbReference type="EMBL" id="LR796734">
    <property type="protein sequence ID" value="CAB4162806.1"/>
    <property type="molecule type" value="Genomic_DNA"/>
</dbReference>
<gene>
    <name evidence="1" type="ORF">UFOVP787_124</name>
</gene>
<protein>
    <submittedName>
        <fullName evidence="1">Uncharacterized protein</fullName>
    </submittedName>
</protein>
<evidence type="ECO:0000313" key="1">
    <source>
        <dbReference type="EMBL" id="CAB4162806.1"/>
    </source>
</evidence>
<reference evidence="1" key="1">
    <citation type="submission" date="2020-04" db="EMBL/GenBank/DDBJ databases">
        <authorList>
            <person name="Chiriac C."/>
            <person name="Salcher M."/>
            <person name="Ghai R."/>
            <person name="Kavagutti S V."/>
        </authorList>
    </citation>
    <scope>NUCLEOTIDE SEQUENCE</scope>
</reference>
<organism evidence="1">
    <name type="scientific">uncultured Caudovirales phage</name>
    <dbReference type="NCBI Taxonomy" id="2100421"/>
    <lineage>
        <taxon>Viruses</taxon>
        <taxon>Duplodnaviria</taxon>
        <taxon>Heunggongvirae</taxon>
        <taxon>Uroviricota</taxon>
        <taxon>Caudoviricetes</taxon>
        <taxon>Peduoviridae</taxon>
        <taxon>Maltschvirus</taxon>
        <taxon>Maltschvirus maltsch</taxon>
    </lineage>
</organism>
<proteinExistence type="predicted"/>
<name>A0A6J5NYL6_9CAUD</name>
<accession>A0A6J5NYL6</accession>
<sequence length="92" mass="9664">MTINVVVAKKRTIRVSSNGTAGVINTTAPVTIKPTPTLSSLGASTRLDQLTDVDASNEVDGATLVYDDQNDKYVVQYLDLADTTGTLDGGSF</sequence>